<dbReference type="PANTHER" id="PTHR36437:SF2">
    <property type="entry name" value="GLYOXALASE_BLEOMYCIN RESISTANCE PROTEIN_DIOXYGENASE"/>
    <property type="match status" value="1"/>
</dbReference>
<accession>A0ABM8ZU56</accession>
<reference evidence="2" key="1">
    <citation type="submission" date="2021-11" db="EMBL/GenBank/DDBJ databases">
        <authorList>
            <person name="Rodrigo-Torres L."/>
            <person name="Arahal R. D."/>
            <person name="Lucena T."/>
        </authorList>
    </citation>
    <scope>NUCLEOTIDE SEQUENCE</scope>
    <source>
        <strain evidence="2">CECT 7929</strain>
    </source>
</reference>
<dbReference type="Proteomes" id="UP000838672">
    <property type="component" value="Unassembled WGS sequence"/>
</dbReference>
<organism evidence="2 3">
    <name type="scientific">Vibrio stylophorae</name>
    <dbReference type="NCBI Taxonomy" id="659351"/>
    <lineage>
        <taxon>Bacteria</taxon>
        <taxon>Pseudomonadati</taxon>
        <taxon>Pseudomonadota</taxon>
        <taxon>Gammaproteobacteria</taxon>
        <taxon>Vibrionales</taxon>
        <taxon>Vibrionaceae</taxon>
        <taxon>Vibrio</taxon>
    </lineage>
</organism>
<evidence type="ECO:0000313" key="3">
    <source>
        <dbReference type="Proteomes" id="UP000838672"/>
    </source>
</evidence>
<name>A0ABM8ZU56_9VIBR</name>
<protein>
    <recommendedName>
        <fullName evidence="1">VOC domain-containing protein</fullName>
    </recommendedName>
</protein>
<comment type="caution">
    <text evidence="2">The sequence shown here is derived from an EMBL/GenBank/DDBJ whole genome shotgun (WGS) entry which is preliminary data.</text>
</comment>
<dbReference type="Gene3D" id="3.10.180.10">
    <property type="entry name" value="2,3-Dihydroxybiphenyl 1,2-Dioxygenase, domain 1"/>
    <property type="match status" value="1"/>
</dbReference>
<dbReference type="InterPro" id="IPR004360">
    <property type="entry name" value="Glyas_Fos-R_dOase_dom"/>
</dbReference>
<evidence type="ECO:0000259" key="1">
    <source>
        <dbReference type="PROSITE" id="PS51819"/>
    </source>
</evidence>
<dbReference type="PROSITE" id="PS51819">
    <property type="entry name" value="VOC"/>
    <property type="match status" value="1"/>
</dbReference>
<keyword evidence="3" id="KW-1185">Reference proteome</keyword>
<dbReference type="EMBL" id="CAKLDI010000001">
    <property type="protein sequence ID" value="CAH0533858.1"/>
    <property type="molecule type" value="Genomic_DNA"/>
</dbReference>
<dbReference type="InterPro" id="IPR029068">
    <property type="entry name" value="Glyas_Bleomycin-R_OHBP_Dase"/>
</dbReference>
<dbReference type="RefSeq" id="WP_237466274.1">
    <property type="nucleotide sequence ID" value="NZ_CAKLDI010000001.1"/>
</dbReference>
<evidence type="ECO:0000313" key="2">
    <source>
        <dbReference type="EMBL" id="CAH0533858.1"/>
    </source>
</evidence>
<sequence length="125" mass="13663">MSSAMSDAVAVPVYDHSRSLIFYRDLLGFELRHDRQSKSERIIALAPKGSQRHIELVSPCAGLQPGSTQGLLVPTSDIEGMHQRLASGGVEISPIQEVEHGRFATFTDPDGNAWALVESYVVMRA</sequence>
<dbReference type="SUPFAM" id="SSF54593">
    <property type="entry name" value="Glyoxalase/Bleomycin resistance protein/Dihydroxybiphenyl dioxygenase"/>
    <property type="match status" value="1"/>
</dbReference>
<dbReference type="PANTHER" id="PTHR36437">
    <property type="entry name" value="GLYOXALASE/BLEOMYCIN RESISTANCE PROTEIN/DIOXYGENASE"/>
    <property type="match status" value="1"/>
</dbReference>
<feature type="domain" description="VOC" evidence="1">
    <location>
        <begin position="5"/>
        <end position="119"/>
    </location>
</feature>
<gene>
    <name evidence="2" type="ORF">VST7929_01734</name>
</gene>
<dbReference type="InterPro" id="IPR037523">
    <property type="entry name" value="VOC_core"/>
</dbReference>
<dbReference type="Pfam" id="PF00903">
    <property type="entry name" value="Glyoxalase"/>
    <property type="match status" value="1"/>
</dbReference>
<proteinExistence type="predicted"/>